<gene>
    <name evidence="2" type="ORF">Sangu_2860700</name>
</gene>
<comment type="caution">
    <text evidence="2">The sequence shown here is derived from an EMBL/GenBank/DDBJ whole genome shotgun (WGS) entry which is preliminary data.</text>
</comment>
<feature type="compositionally biased region" description="Basic residues" evidence="1">
    <location>
        <begin position="1"/>
        <end position="12"/>
    </location>
</feature>
<feature type="region of interest" description="Disordered" evidence="1">
    <location>
        <begin position="1"/>
        <end position="21"/>
    </location>
</feature>
<protein>
    <submittedName>
        <fullName evidence="2">Retrovirus-related Pol polyprotein from transposon TNT 1-94</fullName>
    </submittedName>
</protein>
<evidence type="ECO:0000256" key="1">
    <source>
        <dbReference type="SAM" id="MobiDB-lite"/>
    </source>
</evidence>
<name>A0AAW2IQ30_9LAMI</name>
<evidence type="ECO:0000313" key="2">
    <source>
        <dbReference type="EMBL" id="KAL0283903.1"/>
    </source>
</evidence>
<dbReference type="AlphaFoldDB" id="A0AAW2IQ30"/>
<accession>A0AAW2IQ30</accession>
<reference evidence="2" key="1">
    <citation type="submission" date="2020-06" db="EMBL/GenBank/DDBJ databases">
        <authorList>
            <person name="Li T."/>
            <person name="Hu X."/>
            <person name="Zhang T."/>
            <person name="Song X."/>
            <person name="Zhang H."/>
            <person name="Dai N."/>
            <person name="Sheng W."/>
            <person name="Hou X."/>
            <person name="Wei L."/>
        </authorList>
    </citation>
    <scope>NUCLEOTIDE SEQUENCE</scope>
    <source>
        <strain evidence="2">G01</strain>
        <tissue evidence="2">Leaf</tissue>
    </source>
</reference>
<proteinExistence type="predicted"/>
<organism evidence="2">
    <name type="scientific">Sesamum angustifolium</name>
    <dbReference type="NCBI Taxonomy" id="2727405"/>
    <lineage>
        <taxon>Eukaryota</taxon>
        <taxon>Viridiplantae</taxon>
        <taxon>Streptophyta</taxon>
        <taxon>Embryophyta</taxon>
        <taxon>Tracheophyta</taxon>
        <taxon>Spermatophyta</taxon>
        <taxon>Magnoliopsida</taxon>
        <taxon>eudicotyledons</taxon>
        <taxon>Gunneridae</taxon>
        <taxon>Pentapetalae</taxon>
        <taxon>asterids</taxon>
        <taxon>lamiids</taxon>
        <taxon>Lamiales</taxon>
        <taxon>Pedaliaceae</taxon>
        <taxon>Sesamum</taxon>
    </lineage>
</organism>
<reference evidence="2" key="2">
    <citation type="journal article" date="2024" name="Plant">
        <title>Genomic evolution and insights into agronomic trait innovations of Sesamum species.</title>
        <authorList>
            <person name="Miao H."/>
            <person name="Wang L."/>
            <person name="Qu L."/>
            <person name="Liu H."/>
            <person name="Sun Y."/>
            <person name="Le M."/>
            <person name="Wang Q."/>
            <person name="Wei S."/>
            <person name="Zheng Y."/>
            <person name="Lin W."/>
            <person name="Duan Y."/>
            <person name="Cao H."/>
            <person name="Xiong S."/>
            <person name="Wang X."/>
            <person name="Wei L."/>
            <person name="Li C."/>
            <person name="Ma Q."/>
            <person name="Ju M."/>
            <person name="Zhao R."/>
            <person name="Li G."/>
            <person name="Mu C."/>
            <person name="Tian Q."/>
            <person name="Mei H."/>
            <person name="Zhang T."/>
            <person name="Gao T."/>
            <person name="Zhang H."/>
        </authorList>
    </citation>
    <scope>NUCLEOTIDE SEQUENCE</scope>
    <source>
        <strain evidence="2">G01</strain>
    </source>
</reference>
<sequence>MRHGIKLSKKQSPKTDEELKEMSDIPYTSTVGNIQYVVQYTRPDIAYALSMTSRYHAYTGEAH</sequence>
<dbReference type="EMBL" id="JACGWK010001689">
    <property type="protein sequence ID" value="KAL0283903.1"/>
    <property type="molecule type" value="Genomic_DNA"/>
</dbReference>